<feature type="transmembrane region" description="Helical" evidence="1">
    <location>
        <begin position="107"/>
        <end position="130"/>
    </location>
</feature>
<keyword evidence="1" id="KW-1133">Transmembrane helix</keyword>
<sequence length="221" mass="24132">MSNDFQSKSPALAGVVDGSPSTCPLPIAEDAALCSLRDAAALAGVLLPQEQLVLSARPHPIVWIRPAIRLFVGLIGLAVIGISRETLIIGGHHRIVYFVTTDFGRTALIVVGVFGLVQLGQVLSQLFYFLGFRVIATNRRVFVVRSFVDQSIRPLGNTGMARSSLKQTLFGRFFNYGTIYTGEGSLRDMRFPVALWRSLEAVAHGVENGQWKPAIRQTIIP</sequence>
<keyword evidence="1" id="KW-0812">Transmembrane</keyword>
<name>E6Q2T4_9ZZZZ</name>
<keyword evidence="1" id="KW-0472">Membrane</keyword>
<feature type="transmembrane region" description="Helical" evidence="1">
    <location>
        <begin position="67"/>
        <end position="87"/>
    </location>
</feature>
<evidence type="ECO:0000256" key="1">
    <source>
        <dbReference type="SAM" id="Phobius"/>
    </source>
</evidence>
<accession>E6Q2T4</accession>
<dbReference type="AlphaFoldDB" id="E6Q2T4"/>
<protein>
    <recommendedName>
        <fullName evidence="3">DUF304 domain-containing protein</fullName>
    </recommendedName>
</protein>
<gene>
    <name evidence="2" type="ORF">CARN4_1815</name>
</gene>
<comment type="caution">
    <text evidence="2">The sequence shown here is derived from an EMBL/GenBank/DDBJ whole genome shotgun (WGS) entry which is preliminary data.</text>
</comment>
<reference evidence="2" key="1">
    <citation type="submission" date="2009-10" db="EMBL/GenBank/DDBJ databases">
        <title>Diversity of trophic interactions inside an arsenic-rich microbial ecosystem.</title>
        <authorList>
            <person name="Bertin P.N."/>
            <person name="Heinrich-Salmeron A."/>
            <person name="Pelletier E."/>
            <person name="Goulhen-Chollet F."/>
            <person name="Arsene-Ploetze F."/>
            <person name="Gallien S."/>
            <person name="Calteau A."/>
            <person name="Vallenet D."/>
            <person name="Casiot C."/>
            <person name="Chane-Woon-Ming B."/>
            <person name="Giloteaux L."/>
            <person name="Barakat M."/>
            <person name="Bonnefoy V."/>
            <person name="Bruneel O."/>
            <person name="Chandler M."/>
            <person name="Cleiss J."/>
            <person name="Duran R."/>
            <person name="Elbaz-Poulichet F."/>
            <person name="Fonknechten N."/>
            <person name="Lauga B."/>
            <person name="Mornico D."/>
            <person name="Ortet P."/>
            <person name="Schaeffer C."/>
            <person name="Siguier P."/>
            <person name="Alexander Thil Smith A."/>
            <person name="Van Dorsselaer A."/>
            <person name="Weissenbach J."/>
            <person name="Medigue C."/>
            <person name="Le Paslier D."/>
        </authorList>
    </citation>
    <scope>NUCLEOTIDE SEQUENCE</scope>
</reference>
<evidence type="ECO:0008006" key="3">
    <source>
        <dbReference type="Google" id="ProtNLM"/>
    </source>
</evidence>
<proteinExistence type="predicted"/>
<organism evidence="2">
    <name type="scientific">mine drainage metagenome</name>
    <dbReference type="NCBI Taxonomy" id="410659"/>
    <lineage>
        <taxon>unclassified sequences</taxon>
        <taxon>metagenomes</taxon>
        <taxon>ecological metagenomes</taxon>
    </lineage>
</organism>
<dbReference type="EMBL" id="CABO01000019">
    <property type="protein sequence ID" value="CBI01494.1"/>
    <property type="molecule type" value="Genomic_DNA"/>
</dbReference>
<evidence type="ECO:0000313" key="2">
    <source>
        <dbReference type="EMBL" id="CBI01494.1"/>
    </source>
</evidence>